<organism evidence="2 3">
    <name type="scientific">Cereibacter changlensis JA139</name>
    <dbReference type="NCBI Taxonomy" id="1188249"/>
    <lineage>
        <taxon>Bacteria</taxon>
        <taxon>Pseudomonadati</taxon>
        <taxon>Pseudomonadota</taxon>
        <taxon>Alphaproteobacteria</taxon>
        <taxon>Rhodobacterales</taxon>
        <taxon>Paracoccaceae</taxon>
        <taxon>Cereibacter</taxon>
    </lineage>
</organism>
<dbReference type="EMBL" id="PZKG01000017">
    <property type="protein sequence ID" value="PTE22675.1"/>
    <property type="molecule type" value="Genomic_DNA"/>
</dbReference>
<dbReference type="PANTHER" id="PTHR43190">
    <property type="entry name" value="N-ACETYL-D-GLUCOSAMINE KINASE"/>
    <property type="match status" value="1"/>
</dbReference>
<dbReference type="InterPro" id="IPR002731">
    <property type="entry name" value="ATPase_BadF"/>
</dbReference>
<gene>
    <name evidence="2" type="ORF">C5F48_05955</name>
</gene>
<dbReference type="PANTHER" id="PTHR43190:SF3">
    <property type="entry name" value="N-ACETYL-D-GLUCOSAMINE KINASE"/>
    <property type="match status" value="1"/>
</dbReference>
<keyword evidence="3" id="KW-1185">Reference proteome</keyword>
<reference evidence="2 3" key="1">
    <citation type="submission" date="2018-03" db="EMBL/GenBank/DDBJ databases">
        <title>Cereibacter changlensis.</title>
        <authorList>
            <person name="Meyer T.E."/>
            <person name="Miller S."/>
            <person name="Lodha T."/>
            <person name="Gandham S."/>
            <person name="Chintalapati S."/>
            <person name="Chintalapati V.R."/>
        </authorList>
    </citation>
    <scope>NUCLEOTIDE SEQUENCE [LARGE SCALE GENOMIC DNA]</scope>
    <source>
        <strain evidence="2 3">JA139</strain>
    </source>
</reference>
<dbReference type="Proteomes" id="UP000241010">
    <property type="component" value="Unassembled WGS sequence"/>
</dbReference>
<dbReference type="AlphaFoldDB" id="A0A2T4JXQ2"/>
<comment type="caution">
    <text evidence="2">The sequence shown here is derived from an EMBL/GenBank/DDBJ whole genome shotgun (WGS) entry which is preliminary data.</text>
</comment>
<accession>A0A2T4JXQ2</accession>
<dbReference type="CDD" id="cd24082">
    <property type="entry name" value="ASKHA_NBD_GspK-like"/>
    <property type="match status" value="1"/>
</dbReference>
<name>A0A2T4JXQ2_9RHOB</name>
<dbReference type="RefSeq" id="WP_107662996.1">
    <property type="nucleotide sequence ID" value="NZ_PZKG01000017.1"/>
</dbReference>
<dbReference type="SUPFAM" id="SSF53067">
    <property type="entry name" value="Actin-like ATPase domain"/>
    <property type="match status" value="2"/>
</dbReference>
<sequence length="277" mass="27522">MSLFLGLDGGGTGCRAAVADASGRLLGSATGGPSNIASDPAGARANILAVAAEALGSHGGLSDLHAVLGVAGANVASCAAQMIAELPFADTRIVSDAVIAVKGALQAGDGVVAAIGTGSVFAVQRAGAIRQIGGSGLVLGDEASGAWLGRALCARALRARDGFEPETPLLSDLIARLGGTDGVIRFSLSARPVDFADFAPLLVTSSDPATLALMREAAGEVEAYINLLQQGQNLPVTFLGGLGPTYAGLLDGRWPIRPALGSGLDGALWMARQGVAA</sequence>
<dbReference type="InterPro" id="IPR043129">
    <property type="entry name" value="ATPase_NBD"/>
</dbReference>
<dbReference type="OrthoDB" id="63487at2"/>
<dbReference type="Gene3D" id="3.30.420.40">
    <property type="match status" value="2"/>
</dbReference>
<evidence type="ECO:0000313" key="3">
    <source>
        <dbReference type="Proteomes" id="UP000241010"/>
    </source>
</evidence>
<proteinExistence type="predicted"/>
<evidence type="ECO:0000259" key="1">
    <source>
        <dbReference type="Pfam" id="PF01869"/>
    </source>
</evidence>
<dbReference type="Pfam" id="PF01869">
    <property type="entry name" value="BcrAD_BadFG"/>
    <property type="match status" value="1"/>
</dbReference>
<feature type="domain" description="ATPase BadF/BadG/BcrA/BcrD type" evidence="1">
    <location>
        <begin position="5"/>
        <end position="241"/>
    </location>
</feature>
<evidence type="ECO:0000313" key="2">
    <source>
        <dbReference type="EMBL" id="PTE22675.1"/>
    </source>
</evidence>
<dbReference type="InterPro" id="IPR052519">
    <property type="entry name" value="Euk-type_GlcNAc_Kinase"/>
</dbReference>
<protein>
    <submittedName>
        <fullName evidence="2">ATPase</fullName>
    </submittedName>
</protein>